<name>A0A4Y2H9Z9_ARAVE</name>
<dbReference type="Proteomes" id="UP000499080">
    <property type="component" value="Unassembled WGS sequence"/>
</dbReference>
<protein>
    <submittedName>
        <fullName evidence="1">Uncharacterized protein</fullName>
    </submittedName>
</protein>
<comment type="caution">
    <text evidence="1">The sequence shown here is derived from an EMBL/GenBank/DDBJ whole genome shotgun (WGS) entry which is preliminary data.</text>
</comment>
<keyword evidence="2" id="KW-1185">Reference proteome</keyword>
<reference evidence="1 2" key="1">
    <citation type="journal article" date="2019" name="Sci. Rep.">
        <title>Orb-weaving spider Araneus ventricosus genome elucidates the spidroin gene catalogue.</title>
        <authorList>
            <person name="Kono N."/>
            <person name="Nakamura H."/>
            <person name="Ohtoshi R."/>
            <person name="Moran D.A.P."/>
            <person name="Shinohara A."/>
            <person name="Yoshida Y."/>
            <person name="Fujiwara M."/>
            <person name="Mori M."/>
            <person name="Tomita M."/>
            <person name="Arakawa K."/>
        </authorList>
    </citation>
    <scope>NUCLEOTIDE SEQUENCE [LARGE SCALE GENOMIC DNA]</scope>
</reference>
<accession>A0A4Y2H9Z9</accession>
<gene>
    <name evidence="1" type="ORF">AVEN_178767_1</name>
</gene>
<sequence>MFWRFIAVVIRPAEQRAVEYRPKYAYAITTASWNYTEVSVQPTSFDLPIIYRCFFSMLQPSHKTSGYWNRVALRCKVESQHSGFGSPRKDGRNCNPLRRKGAVLVRDGCKRCFFLSFM</sequence>
<proteinExistence type="predicted"/>
<dbReference type="AlphaFoldDB" id="A0A4Y2H9Z9"/>
<dbReference type="EMBL" id="BGPR01001779">
    <property type="protein sequence ID" value="GBM61678.1"/>
    <property type="molecule type" value="Genomic_DNA"/>
</dbReference>
<organism evidence="1 2">
    <name type="scientific">Araneus ventricosus</name>
    <name type="common">Orbweaver spider</name>
    <name type="synonym">Epeira ventricosa</name>
    <dbReference type="NCBI Taxonomy" id="182803"/>
    <lineage>
        <taxon>Eukaryota</taxon>
        <taxon>Metazoa</taxon>
        <taxon>Ecdysozoa</taxon>
        <taxon>Arthropoda</taxon>
        <taxon>Chelicerata</taxon>
        <taxon>Arachnida</taxon>
        <taxon>Araneae</taxon>
        <taxon>Araneomorphae</taxon>
        <taxon>Entelegynae</taxon>
        <taxon>Araneoidea</taxon>
        <taxon>Araneidae</taxon>
        <taxon>Araneus</taxon>
    </lineage>
</organism>
<evidence type="ECO:0000313" key="1">
    <source>
        <dbReference type="EMBL" id="GBM61678.1"/>
    </source>
</evidence>
<evidence type="ECO:0000313" key="2">
    <source>
        <dbReference type="Proteomes" id="UP000499080"/>
    </source>
</evidence>